<dbReference type="Pfam" id="PF01497">
    <property type="entry name" value="Peripla_BP_2"/>
    <property type="match status" value="1"/>
</dbReference>
<dbReference type="PANTHER" id="PTHR30535">
    <property type="entry name" value="VITAMIN B12-BINDING PROTEIN"/>
    <property type="match status" value="1"/>
</dbReference>
<evidence type="ECO:0000259" key="2">
    <source>
        <dbReference type="PROSITE" id="PS50983"/>
    </source>
</evidence>
<evidence type="ECO:0000313" key="4">
    <source>
        <dbReference type="Proteomes" id="UP000006892"/>
    </source>
</evidence>
<dbReference type="EMBL" id="FN563149">
    <property type="protein sequence ID" value="CBH46920.1"/>
    <property type="molecule type" value="Genomic_DNA"/>
</dbReference>
<sequence>MSIAAALTLTACGGSSDEDADTAAISLQNCGRTVTLDGPAERAVTLNQGATESALAIGAEGQMAGTAYLDDTIAAQWQAAYAQIPALDEKDYPSREALLETKPDLVLASYSSAFEDKAVGTHDSFDTLGIATYVSPFACKDKSTRPAVSWDSIATEITDYGTLFGREADADAVVAQMRQTLSGIETTAAANGRSVFWYDSGTDTPYIGGNAGGPQLIIDAVGGTNIFAGSDGAWLDGSWETVLAANPDVIVLADASWDTAEAKKDYLRNDPSLKDLKAVRDDAFVVVPFSASTPGPRLIEGATLVAEQLGGGRA</sequence>
<dbReference type="InterPro" id="IPR050902">
    <property type="entry name" value="ABC_Transporter_SBP"/>
</dbReference>
<dbReference type="AlphaFoldDB" id="A0A3S5Y2X9"/>
<evidence type="ECO:0000313" key="3">
    <source>
        <dbReference type="EMBL" id="CBH46920.1"/>
    </source>
</evidence>
<accession>A0A3S5Y2X9</accession>
<dbReference type="Gene3D" id="3.40.50.1980">
    <property type="entry name" value="Nitrogenase molybdenum iron protein domain"/>
    <property type="match status" value="2"/>
</dbReference>
<dbReference type="InterPro" id="IPR002491">
    <property type="entry name" value="ABC_transptr_periplasmic_BD"/>
</dbReference>
<dbReference type="PROSITE" id="PS50983">
    <property type="entry name" value="FE_B12_PBP"/>
    <property type="match status" value="1"/>
</dbReference>
<dbReference type="RefSeq" id="WP_013414929.1">
    <property type="nucleotide sequence ID" value="NC_014659.1"/>
</dbReference>
<evidence type="ECO:0000256" key="1">
    <source>
        <dbReference type="ARBA" id="ARBA00008814"/>
    </source>
</evidence>
<dbReference type="SUPFAM" id="SSF53807">
    <property type="entry name" value="Helical backbone' metal receptor"/>
    <property type="match status" value="1"/>
</dbReference>
<proteinExistence type="inferred from homology"/>
<comment type="similarity">
    <text evidence="1">Belongs to the bacterial solute-binding protein 8 family.</text>
</comment>
<reference evidence="3" key="1">
    <citation type="journal article" date="2010" name="PLoS Genet.">
        <title>The genome of a pathogenic rhodococcus: cooptive virulence underpinned by key gene acquisitions.</title>
        <authorList>
            <person name="Letek M."/>
            <person name="Gonzalez P."/>
            <person name="Macarthur I."/>
            <person name="Rodriguez H."/>
            <person name="Freeman T.C."/>
            <person name="Valero-Rello A."/>
            <person name="Blanco M."/>
            <person name="Buckley T."/>
            <person name="Cherevach I."/>
            <person name="Fahey R."/>
            <person name="Hapeshi A."/>
            <person name="Holdstock J."/>
            <person name="Leadon D."/>
            <person name="Navas J."/>
            <person name="Ocampo A."/>
            <person name="Quail M.A."/>
            <person name="Sanders M."/>
            <person name="Scortti M.M."/>
            <person name="Prescott J.F."/>
            <person name="Fogarty U."/>
            <person name="Meijer W.G."/>
            <person name="Parkhill J."/>
            <person name="Bentley S.D."/>
            <person name="Vazquez-Boland J.A."/>
        </authorList>
    </citation>
    <scope>NUCLEOTIDE SEQUENCE [LARGE SCALE GENOMIC DNA]</scope>
    <source>
        <strain evidence="3 4">103S</strain>
    </source>
</reference>
<organism evidence="3">
    <name type="scientific">Rhodococcus hoagii (strain 103S)</name>
    <name type="common">Rhodococcus equi</name>
    <dbReference type="NCBI Taxonomy" id="685727"/>
    <lineage>
        <taxon>Bacteria</taxon>
        <taxon>Bacillati</taxon>
        <taxon>Actinomycetota</taxon>
        <taxon>Actinomycetes</taxon>
        <taxon>Mycobacteriales</taxon>
        <taxon>Nocardiaceae</taxon>
        <taxon>Prescottella</taxon>
    </lineage>
</organism>
<name>A0A3S5Y2X9_RHOH1</name>
<dbReference type="KEGG" id="req:REQ_08050"/>
<dbReference type="PANTHER" id="PTHR30535:SF7">
    <property type="entry name" value="IRON(III) DICITRATE-BINDING PROTEIN"/>
    <property type="match status" value="1"/>
</dbReference>
<feature type="domain" description="Fe/B12 periplasmic-binding" evidence="2">
    <location>
        <begin position="42"/>
        <end position="314"/>
    </location>
</feature>
<dbReference type="Proteomes" id="UP001154400">
    <property type="component" value="Chromosome"/>
</dbReference>
<protein>
    <submittedName>
        <fullName evidence="3">ABC transporter substrate binding lipoprotein</fullName>
    </submittedName>
</protein>
<gene>
    <name evidence="3" type="ordered locus">REQ_08050</name>
</gene>
<keyword evidence="3" id="KW-0449">Lipoprotein</keyword>